<keyword evidence="12" id="KW-0808">Transferase</keyword>
<protein>
    <recommendedName>
        <fullName evidence="7">Circadian input-output histidine kinase CikA</fullName>
        <ecNumber evidence="3">2.7.13.3</ecNumber>
    </recommendedName>
</protein>
<dbReference type="Gene3D" id="3.40.50.2300">
    <property type="match status" value="2"/>
</dbReference>
<dbReference type="SMART" id="SM00091">
    <property type="entry name" value="PAS"/>
    <property type="match status" value="1"/>
</dbReference>
<dbReference type="InterPro" id="IPR000700">
    <property type="entry name" value="PAS-assoc_C"/>
</dbReference>
<evidence type="ECO:0000256" key="4">
    <source>
        <dbReference type="ARBA" id="ARBA00022553"/>
    </source>
</evidence>
<dbReference type="InterPro" id="IPR036097">
    <property type="entry name" value="HisK_dim/P_sf"/>
</dbReference>
<dbReference type="HOGENOM" id="CLU_000445_114_15_3"/>
<dbReference type="EC" id="2.7.13.3" evidence="3"/>
<dbReference type="EMBL" id="CP003620">
    <property type="protein sequence ID" value="AFZ15413.1"/>
    <property type="molecule type" value="Genomic_DNA"/>
</dbReference>
<dbReference type="InterPro" id="IPR000014">
    <property type="entry name" value="PAS"/>
</dbReference>
<evidence type="ECO:0000259" key="11">
    <source>
        <dbReference type="PROSITE" id="PS50113"/>
    </source>
</evidence>
<dbReference type="STRING" id="1173022.Cri9333_4633"/>
<evidence type="ECO:0000259" key="10">
    <source>
        <dbReference type="PROSITE" id="PS50110"/>
    </source>
</evidence>
<dbReference type="FunFam" id="3.30.565.10:FF:000010">
    <property type="entry name" value="Sensor histidine kinase RcsC"/>
    <property type="match status" value="1"/>
</dbReference>
<evidence type="ECO:0000256" key="3">
    <source>
        <dbReference type="ARBA" id="ARBA00012438"/>
    </source>
</evidence>
<dbReference type="InterPro" id="IPR013656">
    <property type="entry name" value="PAS_4"/>
</dbReference>
<proteinExistence type="inferred from homology"/>
<dbReference type="Gene3D" id="3.30.450.20">
    <property type="entry name" value="PAS domain"/>
    <property type="match status" value="1"/>
</dbReference>
<sequence>MDEQPPITILNVDDSTVGRYAITRTLQQAGFAVKEAATGKEALRLAAQLPDLIILDVKLPDMSGFQVCETIKANPETFSIPILHLSAKYVSSEDKVQGLDSGADAYLVQPVEPIELIATVKALLRIKQAEEIAKSVAQQWNTTFDSINDGVCLLDSQGRVLRCNQAIIDLFKNLSVDLVGQFFSELAESFFDSNQIDELTTIQHTDIRKVLELKSGNSWFRVTADPVLNKKGVCTGSVYILSDITERKSLEETLQKRAEELQQANQIKDEFLATLSHELRTPLNSMLGWARLLRTRKFDQTTTNRALETIERNANVQSQLIEDILDVSRMITGKHRLNICPVELVAVIEGAMNAVRPAAEAKEIELHTVLASSNNLILGDSDRLQQILWNLLSNAIKFTPNHGRVELRLENINSQVEIQVSDTGRGINHNFLPYVFDRFRQADGTTTRTHAGLGLGLAIVRHLVELHGGTVQATSLGEGLGATFTVKLPIATNFVVENVASKKDLELITTAENTTVKNNLILQGVQILAIDDQTDSLDFLAAGLEEYGAVVTTATSADEALKALSKLQLDLLISDIGMPEVDGYELIHQVRNLGVNNQQIPAIALTAYAREEDRNHAIAAGFQNHVPKPVDLNELVKVVASLTKRIVQV</sequence>
<dbReference type="AlphaFoldDB" id="K9W4Y0"/>
<dbReference type="SUPFAM" id="SSF47384">
    <property type="entry name" value="Homodimeric domain of signal transducing histidine kinase"/>
    <property type="match status" value="1"/>
</dbReference>
<dbReference type="SMART" id="SM00388">
    <property type="entry name" value="HisKA"/>
    <property type="match status" value="1"/>
</dbReference>
<dbReference type="InterPro" id="IPR005467">
    <property type="entry name" value="His_kinase_dom"/>
</dbReference>
<dbReference type="Pfam" id="PF08448">
    <property type="entry name" value="PAS_4"/>
    <property type="match status" value="1"/>
</dbReference>
<dbReference type="Pfam" id="PF00512">
    <property type="entry name" value="HisKA"/>
    <property type="match status" value="1"/>
</dbReference>
<dbReference type="PRINTS" id="PR00344">
    <property type="entry name" value="BCTRLSENSOR"/>
</dbReference>
<dbReference type="InterPro" id="IPR035965">
    <property type="entry name" value="PAS-like_dom_sf"/>
</dbReference>
<gene>
    <name evidence="12" type="ORF">Cri9333_4633</name>
</gene>
<keyword evidence="13" id="KW-1185">Reference proteome</keyword>
<dbReference type="PROSITE" id="PS50113">
    <property type="entry name" value="PAC"/>
    <property type="match status" value="1"/>
</dbReference>
<accession>K9W4Y0</accession>
<feature type="domain" description="PAC" evidence="11">
    <location>
        <begin position="203"/>
        <end position="256"/>
    </location>
</feature>
<evidence type="ECO:0000313" key="12">
    <source>
        <dbReference type="EMBL" id="AFZ15413.1"/>
    </source>
</evidence>
<dbReference type="SUPFAM" id="SSF52172">
    <property type="entry name" value="CheY-like"/>
    <property type="match status" value="2"/>
</dbReference>
<evidence type="ECO:0000256" key="8">
    <source>
        <dbReference type="PROSITE-ProRule" id="PRU00169"/>
    </source>
</evidence>
<dbReference type="PROSITE" id="PS50109">
    <property type="entry name" value="HIS_KIN"/>
    <property type="match status" value="1"/>
</dbReference>
<dbReference type="eggNOG" id="COG0745">
    <property type="taxonomic scope" value="Bacteria"/>
</dbReference>
<dbReference type="Proteomes" id="UP000010472">
    <property type="component" value="Chromosome"/>
</dbReference>
<comment type="similarity">
    <text evidence="2">In the N-terminal section; belongs to the phytochrome family.</text>
</comment>
<evidence type="ECO:0000256" key="2">
    <source>
        <dbReference type="ARBA" id="ARBA00006402"/>
    </source>
</evidence>
<dbReference type="InterPro" id="IPR011006">
    <property type="entry name" value="CheY-like_superfamily"/>
</dbReference>
<feature type="domain" description="Response regulatory" evidence="10">
    <location>
        <begin position="526"/>
        <end position="643"/>
    </location>
</feature>
<dbReference type="eggNOG" id="COG0784">
    <property type="taxonomic scope" value="Bacteria"/>
</dbReference>
<dbReference type="CDD" id="cd16922">
    <property type="entry name" value="HATPase_EvgS-ArcB-TorS-like"/>
    <property type="match status" value="1"/>
</dbReference>
<dbReference type="PANTHER" id="PTHR43547">
    <property type="entry name" value="TWO-COMPONENT HISTIDINE KINASE"/>
    <property type="match status" value="1"/>
</dbReference>
<dbReference type="PANTHER" id="PTHR43547:SF2">
    <property type="entry name" value="HYBRID SIGNAL TRANSDUCTION HISTIDINE KINASE C"/>
    <property type="match status" value="1"/>
</dbReference>
<dbReference type="Gene3D" id="1.10.287.130">
    <property type="match status" value="1"/>
</dbReference>
<feature type="modified residue" description="4-aspartylphosphate" evidence="8">
    <location>
        <position position="56"/>
    </location>
</feature>
<dbReference type="CDD" id="cd17580">
    <property type="entry name" value="REC_2_DhkD-like"/>
    <property type="match status" value="1"/>
</dbReference>
<evidence type="ECO:0000256" key="5">
    <source>
        <dbReference type="ARBA" id="ARBA00022777"/>
    </source>
</evidence>
<keyword evidence="4 8" id="KW-0597">Phosphoprotein</keyword>
<evidence type="ECO:0000259" key="9">
    <source>
        <dbReference type="PROSITE" id="PS50109"/>
    </source>
</evidence>
<dbReference type="InterPro" id="IPR003594">
    <property type="entry name" value="HATPase_dom"/>
</dbReference>
<dbReference type="CDD" id="cd00082">
    <property type="entry name" value="HisKA"/>
    <property type="match status" value="1"/>
</dbReference>
<feature type="domain" description="Histidine kinase" evidence="9">
    <location>
        <begin position="274"/>
        <end position="492"/>
    </location>
</feature>
<evidence type="ECO:0000256" key="7">
    <source>
        <dbReference type="ARBA" id="ARBA00074306"/>
    </source>
</evidence>
<dbReference type="PROSITE" id="PS50110">
    <property type="entry name" value="RESPONSE_REGULATORY"/>
    <property type="match status" value="2"/>
</dbReference>
<keyword evidence="6" id="KW-0902">Two-component regulatory system</keyword>
<dbReference type="OrthoDB" id="219325at2"/>
<evidence type="ECO:0000313" key="13">
    <source>
        <dbReference type="Proteomes" id="UP000010472"/>
    </source>
</evidence>
<feature type="modified residue" description="4-aspartylphosphate" evidence="8">
    <location>
        <position position="575"/>
    </location>
</feature>
<dbReference type="Pfam" id="PF00072">
    <property type="entry name" value="Response_reg"/>
    <property type="match status" value="2"/>
</dbReference>
<dbReference type="InterPro" id="IPR001789">
    <property type="entry name" value="Sig_transdc_resp-reg_receiver"/>
</dbReference>
<evidence type="ECO:0000256" key="6">
    <source>
        <dbReference type="ARBA" id="ARBA00023012"/>
    </source>
</evidence>
<dbReference type="PATRIC" id="fig|1173022.3.peg.5004"/>
<dbReference type="eggNOG" id="COG5002">
    <property type="taxonomic scope" value="Bacteria"/>
</dbReference>
<dbReference type="SMART" id="SM00448">
    <property type="entry name" value="REC"/>
    <property type="match status" value="2"/>
</dbReference>
<dbReference type="CDD" id="cd00130">
    <property type="entry name" value="PAS"/>
    <property type="match status" value="1"/>
</dbReference>
<comment type="catalytic activity">
    <reaction evidence="1">
        <text>ATP + protein L-histidine = ADP + protein N-phospho-L-histidine.</text>
        <dbReference type="EC" id="2.7.13.3"/>
    </reaction>
</comment>
<dbReference type="Gene3D" id="3.30.565.10">
    <property type="entry name" value="Histidine kinase-like ATPase, C-terminal domain"/>
    <property type="match status" value="1"/>
</dbReference>
<dbReference type="SUPFAM" id="SSF55874">
    <property type="entry name" value="ATPase domain of HSP90 chaperone/DNA topoisomerase II/histidine kinase"/>
    <property type="match status" value="1"/>
</dbReference>
<dbReference type="SUPFAM" id="SSF55785">
    <property type="entry name" value="PYP-like sensor domain (PAS domain)"/>
    <property type="match status" value="1"/>
</dbReference>
<keyword evidence="5 12" id="KW-0418">Kinase</keyword>
<dbReference type="GO" id="GO:0000155">
    <property type="term" value="F:phosphorelay sensor kinase activity"/>
    <property type="evidence" value="ECO:0007669"/>
    <property type="project" value="InterPro"/>
</dbReference>
<dbReference type="Pfam" id="PF02518">
    <property type="entry name" value="HATPase_c"/>
    <property type="match status" value="1"/>
</dbReference>
<dbReference type="KEGG" id="cep:Cri9333_4633"/>
<organism evidence="12 13">
    <name type="scientific">Crinalium epipsammum PCC 9333</name>
    <dbReference type="NCBI Taxonomy" id="1173022"/>
    <lineage>
        <taxon>Bacteria</taxon>
        <taxon>Bacillati</taxon>
        <taxon>Cyanobacteriota</taxon>
        <taxon>Cyanophyceae</taxon>
        <taxon>Gomontiellales</taxon>
        <taxon>Gomontiellaceae</taxon>
        <taxon>Crinalium</taxon>
    </lineage>
</organism>
<reference evidence="12 13" key="1">
    <citation type="submission" date="2012-06" db="EMBL/GenBank/DDBJ databases">
        <title>Finished chromosome of genome of Crinalium epipsammum PCC 9333.</title>
        <authorList>
            <consortium name="US DOE Joint Genome Institute"/>
            <person name="Gugger M."/>
            <person name="Coursin T."/>
            <person name="Rippka R."/>
            <person name="Tandeau De Marsac N."/>
            <person name="Huntemann M."/>
            <person name="Wei C.-L."/>
            <person name="Han J."/>
            <person name="Detter J.C."/>
            <person name="Han C."/>
            <person name="Tapia R."/>
            <person name="Davenport K."/>
            <person name="Daligault H."/>
            <person name="Erkkila T."/>
            <person name="Gu W."/>
            <person name="Munk A.C.C."/>
            <person name="Teshima H."/>
            <person name="Xu Y."/>
            <person name="Chain P."/>
            <person name="Chen A."/>
            <person name="Krypides N."/>
            <person name="Mavromatis K."/>
            <person name="Markowitz V."/>
            <person name="Szeto E."/>
            <person name="Ivanova N."/>
            <person name="Mikhailova N."/>
            <person name="Ovchinnikova G."/>
            <person name="Pagani I."/>
            <person name="Pati A."/>
            <person name="Goodwin L."/>
            <person name="Peters L."/>
            <person name="Pitluck S."/>
            <person name="Woyke T."/>
            <person name="Kerfeld C."/>
        </authorList>
    </citation>
    <scope>NUCLEOTIDE SEQUENCE [LARGE SCALE GENOMIC DNA]</scope>
    <source>
        <strain evidence="12 13">PCC 9333</strain>
    </source>
</reference>
<dbReference type="NCBIfam" id="TIGR00229">
    <property type="entry name" value="sensory_box"/>
    <property type="match status" value="1"/>
</dbReference>
<dbReference type="SMART" id="SM00387">
    <property type="entry name" value="HATPase_c"/>
    <property type="match status" value="1"/>
</dbReference>
<dbReference type="InterPro" id="IPR036890">
    <property type="entry name" value="HATPase_C_sf"/>
</dbReference>
<dbReference type="InterPro" id="IPR003661">
    <property type="entry name" value="HisK_dim/P_dom"/>
</dbReference>
<name>K9W4Y0_9CYAN</name>
<dbReference type="InterPro" id="IPR004358">
    <property type="entry name" value="Sig_transdc_His_kin-like_C"/>
</dbReference>
<evidence type="ECO:0000256" key="1">
    <source>
        <dbReference type="ARBA" id="ARBA00000085"/>
    </source>
</evidence>
<dbReference type="RefSeq" id="WP_015205503.1">
    <property type="nucleotide sequence ID" value="NC_019753.1"/>
</dbReference>
<feature type="domain" description="Response regulatory" evidence="10">
    <location>
        <begin position="8"/>
        <end position="124"/>
    </location>
</feature>